<proteinExistence type="predicted"/>
<dbReference type="EMBL" id="KL197715">
    <property type="protein sequence ID" value="KDQ59453.1"/>
    <property type="molecule type" value="Genomic_DNA"/>
</dbReference>
<keyword evidence="2" id="KW-1185">Reference proteome</keyword>
<gene>
    <name evidence="1" type="ORF">JAAARDRAFT_33024</name>
</gene>
<sequence>MSRAWGYIPLCAMSRCNDSLTFCLHLYWSSRLPCDQSSSEPCYCASTMCRLGAYYPHSRLLFSCRGAGVTFPSVHIPHYIFFDKYLLDVVTIIDSTSAAPPSSKSRQRSRAVCDRLIGGDHGLTFGAAKPNKPEALRQLMTSP</sequence>
<dbReference type="AlphaFoldDB" id="A0A067PXC1"/>
<protein>
    <submittedName>
        <fullName evidence="1">Uncharacterized protein</fullName>
    </submittedName>
</protein>
<accession>A0A067PXC1</accession>
<evidence type="ECO:0000313" key="2">
    <source>
        <dbReference type="Proteomes" id="UP000027265"/>
    </source>
</evidence>
<dbReference type="InParanoid" id="A0A067PXC1"/>
<evidence type="ECO:0000313" key="1">
    <source>
        <dbReference type="EMBL" id="KDQ59453.1"/>
    </source>
</evidence>
<name>A0A067PXC1_9AGAM</name>
<reference evidence="2" key="1">
    <citation type="journal article" date="2014" name="Proc. Natl. Acad. Sci. U.S.A.">
        <title>Extensive sampling of basidiomycete genomes demonstrates inadequacy of the white-rot/brown-rot paradigm for wood decay fungi.</title>
        <authorList>
            <person name="Riley R."/>
            <person name="Salamov A.A."/>
            <person name="Brown D.W."/>
            <person name="Nagy L.G."/>
            <person name="Floudas D."/>
            <person name="Held B.W."/>
            <person name="Levasseur A."/>
            <person name="Lombard V."/>
            <person name="Morin E."/>
            <person name="Otillar R."/>
            <person name="Lindquist E.A."/>
            <person name="Sun H."/>
            <person name="LaButti K.M."/>
            <person name="Schmutz J."/>
            <person name="Jabbour D."/>
            <person name="Luo H."/>
            <person name="Baker S.E."/>
            <person name="Pisabarro A.G."/>
            <person name="Walton J.D."/>
            <person name="Blanchette R.A."/>
            <person name="Henrissat B."/>
            <person name="Martin F."/>
            <person name="Cullen D."/>
            <person name="Hibbett D.S."/>
            <person name="Grigoriev I.V."/>
        </authorList>
    </citation>
    <scope>NUCLEOTIDE SEQUENCE [LARGE SCALE GENOMIC DNA]</scope>
    <source>
        <strain evidence="2">MUCL 33604</strain>
    </source>
</reference>
<dbReference type="Proteomes" id="UP000027265">
    <property type="component" value="Unassembled WGS sequence"/>
</dbReference>
<dbReference type="HOGENOM" id="CLU_1806448_0_0_1"/>
<organism evidence="1 2">
    <name type="scientific">Jaapia argillacea MUCL 33604</name>
    <dbReference type="NCBI Taxonomy" id="933084"/>
    <lineage>
        <taxon>Eukaryota</taxon>
        <taxon>Fungi</taxon>
        <taxon>Dikarya</taxon>
        <taxon>Basidiomycota</taxon>
        <taxon>Agaricomycotina</taxon>
        <taxon>Agaricomycetes</taxon>
        <taxon>Agaricomycetidae</taxon>
        <taxon>Jaapiales</taxon>
        <taxon>Jaapiaceae</taxon>
        <taxon>Jaapia</taxon>
    </lineage>
</organism>